<dbReference type="Pfam" id="PF10017">
    <property type="entry name" value="Methyltransf_33"/>
    <property type="match status" value="1"/>
</dbReference>
<evidence type="ECO:0000256" key="1">
    <source>
        <dbReference type="ARBA" id="ARBA00022603"/>
    </source>
</evidence>
<dbReference type="eggNOG" id="COG4301">
    <property type="taxonomic scope" value="Bacteria"/>
</dbReference>
<dbReference type="InterPro" id="IPR017804">
    <property type="entry name" value="MeTrfase_EgtD-like"/>
</dbReference>
<organism evidence="5 6">
    <name type="scientific">Stackebrandtia nassauensis (strain DSM 44728 / CIP 108903 / NRRL B-16338 / NBRC 102104 / LLR-40K-21)</name>
    <dbReference type="NCBI Taxonomy" id="446470"/>
    <lineage>
        <taxon>Bacteria</taxon>
        <taxon>Bacillati</taxon>
        <taxon>Actinomycetota</taxon>
        <taxon>Actinomycetes</taxon>
        <taxon>Glycomycetales</taxon>
        <taxon>Glycomycetaceae</taxon>
        <taxon>Stackebrandtia</taxon>
    </lineage>
</organism>
<evidence type="ECO:0000256" key="3">
    <source>
        <dbReference type="SAM" id="MobiDB-lite"/>
    </source>
</evidence>
<dbReference type="OrthoDB" id="5289726at2"/>
<feature type="compositionally biased region" description="Basic residues" evidence="3">
    <location>
        <begin position="346"/>
        <end position="355"/>
    </location>
</feature>
<dbReference type="EMBL" id="CP001778">
    <property type="protein sequence ID" value="ADD45433.1"/>
    <property type="molecule type" value="Genomic_DNA"/>
</dbReference>
<dbReference type="PIRSF" id="PIRSF018005">
    <property type="entry name" value="UCP018005"/>
    <property type="match status" value="1"/>
</dbReference>
<name>D3PZ04_STANL</name>
<dbReference type="HOGENOM" id="CLU_049766_1_0_11"/>
<proteinExistence type="predicted"/>
<accession>D3PZ04</accession>
<dbReference type="Proteomes" id="UP000000844">
    <property type="component" value="Chromosome"/>
</dbReference>
<dbReference type="PANTHER" id="PTHR43397">
    <property type="entry name" value="ERGOTHIONEINE BIOSYNTHESIS PROTEIN 1"/>
    <property type="match status" value="1"/>
</dbReference>
<keyword evidence="6" id="KW-1185">Reference proteome</keyword>
<protein>
    <recommendedName>
        <fullName evidence="4">Histidine-specific methyltransferase SAM-dependent domain-containing protein</fullName>
    </recommendedName>
</protein>
<dbReference type="PANTHER" id="PTHR43397:SF1">
    <property type="entry name" value="ERGOTHIONEINE BIOSYNTHESIS PROTEIN 1"/>
    <property type="match status" value="1"/>
</dbReference>
<dbReference type="InterPro" id="IPR019257">
    <property type="entry name" value="MeTrfase_dom"/>
</dbReference>
<dbReference type="GO" id="GO:0008168">
    <property type="term" value="F:methyltransferase activity"/>
    <property type="evidence" value="ECO:0007669"/>
    <property type="project" value="UniProtKB-KW"/>
</dbReference>
<feature type="domain" description="Histidine-specific methyltransferase SAM-dependent" evidence="4">
    <location>
        <begin position="19"/>
        <end position="314"/>
    </location>
</feature>
<evidence type="ECO:0000256" key="2">
    <source>
        <dbReference type="ARBA" id="ARBA00022679"/>
    </source>
</evidence>
<gene>
    <name evidence="5" type="ordered locus">Snas_5803</name>
</gene>
<evidence type="ECO:0000259" key="4">
    <source>
        <dbReference type="Pfam" id="PF10017"/>
    </source>
</evidence>
<evidence type="ECO:0000313" key="5">
    <source>
        <dbReference type="EMBL" id="ADD45433.1"/>
    </source>
</evidence>
<feature type="region of interest" description="Disordered" evidence="3">
    <location>
        <begin position="319"/>
        <end position="364"/>
    </location>
</feature>
<keyword evidence="1" id="KW-0489">Methyltransferase</keyword>
<dbReference type="GO" id="GO:0032259">
    <property type="term" value="P:methylation"/>
    <property type="evidence" value="ECO:0007669"/>
    <property type="project" value="UniProtKB-KW"/>
</dbReference>
<feature type="compositionally biased region" description="Basic residues" evidence="3">
    <location>
        <begin position="322"/>
        <end position="334"/>
    </location>
</feature>
<dbReference type="KEGG" id="sna:Snas_5803"/>
<evidence type="ECO:0000313" key="6">
    <source>
        <dbReference type="Proteomes" id="UP000000844"/>
    </source>
</evidence>
<reference evidence="5 6" key="1">
    <citation type="journal article" date="2009" name="Stand. Genomic Sci.">
        <title>Complete genome sequence of Stackebrandtia nassauensis type strain (LLR-40K-21).</title>
        <authorList>
            <person name="Munk C."/>
            <person name="Lapidus A."/>
            <person name="Copeland A."/>
            <person name="Jando M."/>
            <person name="Mayilraj S."/>
            <person name="Glavina Del Rio T."/>
            <person name="Nolan M."/>
            <person name="Chen F."/>
            <person name="Lucas S."/>
            <person name="Tice H."/>
            <person name="Cheng J.F."/>
            <person name="Han C."/>
            <person name="Detter J.C."/>
            <person name="Bruce D."/>
            <person name="Goodwin L."/>
            <person name="Chain P."/>
            <person name="Pitluck S."/>
            <person name="Goker M."/>
            <person name="Ovchinikova G."/>
            <person name="Pati A."/>
            <person name="Ivanova N."/>
            <person name="Mavromatis K."/>
            <person name="Chen A."/>
            <person name="Palaniappan K."/>
            <person name="Land M."/>
            <person name="Hauser L."/>
            <person name="Chang Y.J."/>
            <person name="Jeffries C.D."/>
            <person name="Bristow J."/>
            <person name="Eisen J.A."/>
            <person name="Markowitz V."/>
            <person name="Hugenholtz P."/>
            <person name="Kyrpides N.C."/>
            <person name="Klenk H.P."/>
        </authorList>
    </citation>
    <scope>NUCLEOTIDE SEQUENCE [LARGE SCALE GENOMIC DNA]</scope>
    <source>
        <strain evidence="6">DSM 44728 / CIP 108903 / NRRL B-16338 / NBRC 102104 / LLR-40K-21</strain>
    </source>
</reference>
<dbReference type="AlphaFoldDB" id="D3PZ04"/>
<dbReference type="Gene3D" id="3.40.50.150">
    <property type="entry name" value="Vaccinia Virus protein VP39"/>
    <property type="match status" value="1"/>
</dbReference>
<sequence length="364" mass="40500">MKPYVLIHCDYSEYTAALRADARSGLFGQDLSLPSRWCFDGRGRRLFGRLAAGSHSRLFRAEAEVLTDCATEFAEYTRARHLIQLGPAGSVPPLLLADSLIAAGKLTAVSSLDTPHAEVPEYPAGFPRLDLRHVIADALRRLPELPDPPRLIHCPAAGFATLDRGERLRLLTLLRDRCEPGDHLLVAAPLAEVPGGSAEFFDDPAGLGAEFNRNVLNVVNHTLDADVTCTAFEHVVSTPRPDRLELRLRARVGLRIELRTLGFHIDVDQGRELRTFRLFGLSAETLSAELERTGFTVTESRHDRRELVTLALAEAALTVRPSRARSRSSRRRPGSRSPARSPRPPRSPRCRRSGRRSWEPRRGR</sequence>
<dbReference type="STRING" id="446470.Snas_5803"/>
<dbReference type="InterPro" id="IPR029063">
    <property type="entry name" value="SAM-dependent_MTases_sf"/>
</dbReference>
<dbReference type="InterPro" id="IPR051128">
    <property type="entry name" value="EgtD_Methyltrsf_superfamily"/>
</dbReference>
<keyword evidence="2" id="KW-0808">Transferase</keyword>